<organism evidence="7 8">
    <name type="scientific">Biomphalaria glabrata</name>
    <name type="common">Bloodfluke planorb</name>
    <name type="synonym">Freshwater snail</name>
    <dbReference type="NCBI Taxonomy" id="6526"/>
    <lineage>
        <taxon>Eukaryota</taxon>
        <taxon>Metazoa</taxon>
        <taxon>Spiralia</taxon>
        <taxon>Lophotrochozoa</taxon>
        <taxon>Mollusca</taxon>
        <taxon>Gastropoda</taxon>
        <taxon>Heterobranchia</taxon>
        <taxon>Euthyneura</taxon>
        <taxon>Panpulmonata</taxon>
        <taxon>Hygrophila</taxon>
        <taxon>Lymnaeoidea</taxon>
        <taxon>Planorbidae</taxon>
        <taxon>Biomphalaria</taxon>
    </lineage>
</organism>
<dbReference type="Proteomes" id="UP001165740">
    <property type="component" value="Chromosome 9"/>
</dbReference>
<feature type="transmembrane region" description="Helical" evidence="5">
    <location>
        <begin position="154"/>
        <end position="174"/>
    </location>
</feature>
<dbReference type="Pfam" id="PF00001">
    <property type="entry name" value="7tm_1"/>
    <property type="match status" value="1"/>
</dbReference>
<dbReference type="PANTHER" id="PTHR46641:SF2">
    <property type="entry name" value="FMRFAMIDE RECEPTOR"/>
    <property type="match status" value="1"/>
</dbReference>
<dbReference type="SUPFAM" id="SSF81321">
    <property type="entry name" value="Family A G protein-coupled receptor-like"/>
    <property type="match status" value="1"/>
</dbReference>
<dbReference type="InterPro" id="IPR052954">
    <property type="entry name" value="GPCR-Ligand_Int"/>
</dbReference>
<evidence type="ECO:0000256" key="4">
    <source>
        <dbReference type="ARBA" id="ARBA00023136"/>
    </source>
</evidence>
<gene>
    <name evidence="8" type="primary">LOC106059959</name>
</gene>
<feature type="domain" description="G-protein coupled receptors family 1 profile" evidence="6">
    <location>
        <begin position="49"/>
        <end position="338"/>
    </location>
</feature>
<reference evidence="8" key="1">
    <citation type="submission" date="2025-08" db="UniProtKB">
        <authorList>
            <consortium name="RefSeq"/>
        </authorList>
    </citation>
    <scope>IDENTIFICATION</scope>
</reference>
<evidence type="ECO:0000313" key="7">
    <source>
        <dbReference type="Proteomes" id="UP001165740"/>
    </source>
</evidence>
<evidence type="ECO:0000259" key="6">
    <source>
        <dbReference type="PROSITE" id="PS50262"/>
    </source>
</evidence>
<dbReference type="Gene3D" id="1.20.1070.10">
    <property type="entry name" value="Rhodopsin 7-helix transmembrane proteins"/>
    <property type="match status" value="1"/>
</dbReference>
<sequence>MAAGDLLNDVYNNTGKSAQCLYICDNVYTIFHFIVTIGAFGILAVVGLVSNLVSMVIYATVGLKDSMSVSLFALSFTDFAASVIQSMMAATYLASEIYPSCPVDLQVIAFVFMGWSLNAGHLISCWLTAFISVERCLCVVAPFRVKQIFTVQRTVIMLLVIYLIHVATLLPVFISETMQWVSLDDSKNLNSNISNEREMQYTVIFTDFSDAVETAVDITTSMFLFTVSQLVLVICSTLLTCALKASSSVRLRSSDSVDSLLQTRKRRSKLSIQEKKLIRMVLSLAVLQMACNVPRLSLIVFYNAYPGIGADDRDFAEVIWAPASVFINIGCTANTFCYYFLNSSYRKVFKHMTGLKSK</sequence>
<dbReference type="RefSeq" id="XP_013073131.2">
    <property type="nucleotide sequence ID" value="XM_013217677.2"/>
</dbReference>
<dbReference type="InterPro" id="IPR000276">
    <property type="entry name" value="GPCR_Rhodpsn"/>
</dbReference>
<comment type="subcellular location">
    <subcellularLocation>
        <location evidence="1">Membrane</location>
    </subcellularLocation>
</comment>
<dbReference type="KEGG" id="bgt:106059959"/>
<evidence type="ECO:0000256" key="3">
    <source>
        <dbReference type="ARBA" id="ARBA00022989"/>
    </source>
</evidence>
<dbReference type="PANTHER" id="PTHR46641">
    <property type="entry name" value="FMRFAMIDE RECEPTOR-RELATED"/>
    <property type="match status" value="1"/>
</dbReference>
<evidence type="ECO:0000256" key="2">
    <source>
        <dbReference type="ARBA" id="ARBA00022692"/>
    </source>
</evidence>
<feature type="transmembrane region" description="Helical" evidence="5">
    <location>
        <begin position="318"/>
        <end position="341"/>
    </location>
</feature>
<dbReference type="GeneID" id="106059959"/>
<feature type="transmembrane region" description="Helical" evidence="5">
    <location>
        <begin position="107"/>
        <end position="133"/>
    </location>
</feature>
<feature type="transmembrane region" description="Helical" evidence="5">
    <location>
        <begin position="30"/>
        <end position="59"/>
    </location>
</feature>
<dbReference type="PROSITE" id="PS50262">
    <property type="entry name" value="G_PROTEIN_RECEP_F1_2"/>
    <property type="match status" value="1"/>
</dbReference>
<proteinExistence type="predicted"/>
<protein>
    <submittedName>
        <fullName evidence="8">Uncharacterized protein LOC106059959</fullName>
    </submittedName>
</protein>
<keyword evidence="4 5" id="KW-0472">Membrane</keyword>
<evidence type="ECO:0000256" key="1">
    <source>
        <dbReference type="ARBA" id="ARBA00004370"/>
    </source>
</evidence>
<feature type="transmembrane region" description="Helical" evidence="5">
    <location>
        <begin position="71"/>
        <end position="95"/>
    </location>
</feature>
<name>A0A9U8E503_BIOGL</name>
<keyword evidence="2 5" id="KW-0812">Transmembrane</keyword>
<feature type="transmembrane region" description="Helical" evidence="5">
    <location>
        <begin position="222"/>
        <end position="243"/>
    </location>
</feature>
<evidence type="ECO:0000313" key="8">
    <source>
        <dbReference type="RefSeq" id="XP_013073131.2"/>
    </source>
</evidence>
<dbReference type="OMA" id="FISETMQ"/>
<accession>A0A9U8E503</accession>
<keyword evidence="7" id="KW-1185">Reference proteome</keyword>
<dbReference type="AlphaFoldDB" id="A0A9U8E503"/>
<evidence type="ECO:0000256" key="5">
    <source>
        <dbReference type="SAM" id="Phobius"/>
    </source>
</evidence>
<dbReference type="GO" id="GO:0004930">
    <property type="term" value="F:G protein-coupled receptor activity"/>
    <property type="evidence" value="ECO:0007669"/>
    <property type="project" value="InterPro"/>
</dbReference>
<dbReference type="InterPro" id="IPR017452">
    <property type="entry name" value="GPCR_Rhodpsn_7TM"/>
</dbReference>
<feature type="transmembrane region" description="Helical" evidence="5">
    <location>
        <begin position="277"/>
        <end position="298"/>
    </location>
</feature>
<dbReference type="GO" id="GO:0016020">
    <property type="term" value="C:membrane"/>
    <property type="evidence" value="ECO:0007669"/>
    <property type="project" value="UniProtKB-SubCell"/>
</dbReference>
<keyword evidence="3 5" id="KW-1133">Transmembrane helix</keyword>